<dbReference type="NCBIfam" id="TIGR01740">
    <property type="entry name" value="pyrF"/>
    <property type="match status" value="1"/>
</dbReference>
<dbReference type="CDD" id="cd04725">
    <property type="entry name" value="OMP_decarboxylase_like"/>
    <property type="match status" value="1"/>
</dbReference>
<dbReference type="InterPro" id="IPR001754">
    <property type="entry name" value="OMPdeCOase_dom"/>
</dbReference>
<evidence type="ECO:0000256" key="4">
    <source>
        <dbReference type="ARBA" id="ARBA00022975"/>
    </source>
</evidence>
<dbReference type="SUPFAM" id="SSF51366">
    <property type="entry name" value="Ribulose-phoshate binding barrel"/>
    <property type="match status" value="1"/>
</dbReference>
<evidence type="ECO:0000256" key="5">
    <source>
        <dbReference type="ARBA" id="ARBA00023239"/>
    </source>
</evidence>
<dbReference type="EC" id="4.1.1.23" evidence="7"/>
<feature type="active site" description="Proton donor" evidence="7">
    <location>
        <position position="70"/>
    </location>
</feature>
<dbReference type="GO" id="GO:0006207">
    <property type="term" value="P:'de novo' pyrimidine nucleobase biosynthetic process"/>
    <property type="evidence" value="ECO:0007669"/>
    <property type="project" value="InterPro"/>
</dbReference>
<dbReference type="AlphaFoldDB" id="D6Z6A2"/>
<dbReference type="PROSITE" id="PS00156">
    <property type="entry name" value="OMPDECASE"/>
    <property type="match status" value="1"/>
</dbReference>
<dbReference type="HOGENOM" id="CLU_067069_1_0_7"/>
<name>D6Z6A2_DESAT</name>
<feature type="binding site" evidence="7">
    <location>
        <begin position="68"/>
        <end position="77"/>
    </location>
    <ligand>
        <name>substrate</name>
    </ligand>
</feature>
<evidence type="ECO:0000313" key="13">
    <source>
        <dbReference type="Proteomes" id="UP000001508"/>
    </source>
</evidence>
<dbReference type="OrthoDB" id="9806203at2"/>
<feature type="binding site" evidence="7 9">
    <location>
        <position position="123"/>
    </location>
    <ligand>
        <name>substrate</name>
    </ligand>
</feature>
<feature type="domain" description="Orotidine 5'-phosphate decarboxylase" evidence="11">
    <location>
        <begin position="13"/>
        <end position="230"/>
    </location>
</feature>
<dbReference type="InterPro" id="IPR047596">
    <property type="entry name" value="OMPdecase_bac"/>
</dbReference>
<evidence type="ECO:0000256" key="9">
    <source>
        <dbReference type="PIRSR" id="PIRSR614732-2"/>
    </source>
</evidence>
<feature type="binding site" evidence="7 9">
    <location>
        <position position="41"/>
    </location>
    <ligand>
        <name>substrate</name>
    </ligand>
</feature>
<organism evidence="12 13">
    <name type="scientific">Desulfurivibrio alkaliphilus (strain DSM 19089 / UNIQEM U267 / AHT2)</name>
    <dbReference type="NCBI Taxonomy" id="589865"/>
    <lineage>
        <taxon>Bacteria</taxon>
        <taxon>Pseudomonadati</taxon>
        <taxon>Thermodesulfobacteriota</taxon>
        <taxon>Desulfobulbia</taxon>
        <taxon>Desulfobulbales</taxon>
        <taxon>Desulfobulbaceae</taxon>
        <taxon>Desulfurivibrio</taxon>
    </lineage>
</organism>
<keyword evidence="3 7" id="KW-0210">Decarboxylase</keyword>
<dbReference type="InterPro" id="IPR014732">
    <property type="entry name" value="OMPdecase"/>
</dbReference>
<reference evidence="13" key="1">
    <citation type="submission" date="2010-02" db="EMBL/GenBank/DDBJ databases">
        <title>Complete sequence of Desulfurivibrio alkaliphilus AHT2.</title>
        <authorList>
            <consortium name="US DOE Joint Genome Institute"/>
            <person name="Pitluck S."/>
            <person name="Chertkov O."/>
            <person name="Detter J.C."/>
            <person name="Han C."/>
            <person name="Tapia R."/>
            <person name="Larimer F."/>
            <person name="Land M."/>
            <person name="Hauser L."/>
            <person name="Kyrpides N."/>
            <person name="Mikhailova N."/>
            <person name="Sorokin D.Y."/>
            <person name="Muyzer G."/>
            <person name="Woyke T."/>
        </authorList>
    </citation>
    <scope>NUCLEOTIDE SEQUENCE [LARGE SCALE GENOMIC DNA]</scope>
    <source>
        <strain evidence="13">DSM 19089 / UNIQEM U267 / AHT2</strain>
    </source>
</reference>
<dbReference type="PANTHER" id="PTHR32119">
    <property type="entry name" value="OROTIDINE 5'-PHOSPHATE DECARBOXYLASE"/>
    <property type="match status" value="1"/>
</dbReference>
<feature type="active site" description="For OMPdecase activity" evidence="8">
    <location>
        <position position="68"/>
    </location>
</feature>
<comment type="pathway">
    <text evidence="2 7 10">Pyrimidine metabolism; UMP biosynthesis via de novo pathway; UMP from orotate: step 2/2.</text>
</comment>
<evidence type="ECO:0000256" key="1">
    <source>
        <dbReference type="ARBA" id="ARBA00002356"/>
    </source>
</evidence>
<dbReference type="NCBIfam" id="NF001273">
    <property type="entry name" value="PRK00230.1"/>
    <property type="match status" value="1"/>
</dbReference>
<dbReference type="EMBL" id="CP001940">
    <property type="protein sequence ID" value="ADH86867.1"/>
    <property type="molecule type" value="Genomic_DNA"/>
</dbReference>
<dbReference type="Gene3D" id="3.20.20.70">
    <property type="entry name" value="Aldolase class I"/>
    <property type="match status" value="1"/>
</dbReference>
<feature type="binding site" evidence="7 9">
    <location>
        <position position="19"/>
    </location>
    <ligand>
        <name>substrate</name>
    </ligand>
</feature>
<comment type="function">
    <text evidence="1 7">Catalyzes the decarboxylation of orotidine 5'-monophosphate (OMP) to uridine 5'-monophosphate (UMP).</text>
</comment>
<dbReference type="SMART" id="SM00934">
    <property type="entry name" value="OMPdecase"/>
    <property type="match status" value="1"/>
</dbReference>
<feature type="active site" description="For OMPdecase activity" evidence="8">
    <location>
        <position position="73"/>
    </location>
</feature>
<dbReference type="InParanoid" id="D6Z6A2"/>
<dbReference type="GO" id="GO:0005829">
    <property type="term" value="C:cytosol"/>
    <property type="evidence" value="ECO:0007669"/>
    <property type="project" value="TreeGrafter"/>
</dbReference>
<accession>D6Z6A2</accession>
<feature type="binding site" evidence="7 9">
    <location>
        <position position="214"/>
    </location>
    <ligand>
        <name>substrate</name>
    </ligand>
</feature>
<evidence type="ECO:0000256" key="8">
    <source>
        <dbReference type="PIRSR" id="PIRSR614732-1"/>
    </source>
</evidence>
<dbReference type="GO" id="GO:0044205">
    <property type="term" value="P:'de novo' UMP biosynthetic process"/>
    <property type="evidence" value="ECO:0007669"/>
    <property type="project" value="UniProtKB-UniRule"/>
</dbReference>
<dbReference type="HAMAP" id="MF_01200_B">
    <property type="entry name" value="OMPdecase_type1_B"/>
    <property type="match status" value="1"/>
</dbReference>
<dbReference type="InterPro" id="IPR018089">
    <property type="entry name" value="OMPdecase_AS"/>
</dbReference>
<dbReference type="Proteomes" id="UP000001508">
    <property type="component" value="Chromosome"/>
</dbReference>
<evidence type="ECO:0000259" key="11">
    <source>
        <dbReference type="SMART" id="SM00934"/>
    </source>
</evidence>
<dbReference type="GO" id="GO:0004590">
    <property type="term" value="F:orotidine-5'-phosphate decarboxylase activity"/>
    <property type="evidence" value="ECO:0007669"/>
    <property type="project" value="UniProtKB-UniRule"/>
</dbReference>
<dbReference type="Pfam" id="PF00215">
    <property type="entry name" value="OMPdecase"/>
    <property type="match status" value="1"/>
</dbReference>
<comment type="catalytic activity">
    <reaction evidence="6 7 10">
        <text>orotidine 5'-phosphate + H(+) = UMP + CO2</text>
        <dbReference type="Rhea" id="RHEA:11596"/>
        <dbReference type="ChEBI" id="CHEBI:15378"/>
        <dbReference type="ChEBI" id="CHEBI:16526"/>
        <dbReference type="ChEBI" id="CHEBI:57538"/>
        <dbReference type="ChEBI" id="CHEBI:57865"/>
        <dbReference type="EC" id="4.1.1.23"/>
    </reaction>
</comment>
<dbReference type="KEGG" id="dak:DaAHT2_2202"/>
<keyword evidence="5 7" id="KW-0456">Lyase</keyword>
<evidence type="ECO:0000256" key="10">
    <source>
        <dbReference type="RuleBase" id="RU000512"/>
    </source>
</evidence>
<keyword evidence="4 7" id="KW-0665">Pyrimidine biosynthesis</keyword>
<evidence type="ECO:0000313" key="12">
    <source>
        <dbReference type="EMBL" id="ADH86867.1"/>
    </source>
</evidence>
<evidence type="ECO:0000256" key="7">
    <source>
        <dbReference type="HAMAP-Rule" id="MF_01200"/>
    </source>
</evidence>
<dbReference type="UniPathway" id="UPA00070">
    <property type="reaction ID" value="UER00120"/>
</dbReference>
<proteinExistence type="inferred from homology"/>
<feature type="binding site" evidence="7 9">
    <location>
        <position position="194"/>
    </location>
    <ligand>
        <name>substrate</name>
    </ligand>
</feature>
<gene>
    <name evidence="7" type="primary">pyrF</name>
    <name evidence="12" type="ordered locus">DaAHT2_2202</name>
</gene>
<dbReference type="RefSeq" id="WP_013164381.1">
    <property type="nucleotide sequence ID" value="NC_014216.1"/>
</dbReference>
<feature type="binding site" evidence="7 9">
    <location>
        <position position="184"/>
    </location>
    <ligand>
        <name>substrate</name>
    </ligand>
</feature>
<dbReference type="InterPro" id="IPR013785">
    <property type="entry name" value="Aldolase_TIM"/>
</dbReference>
<comment type="similarity">
    <text evidence="7">Belongs to the OMP decarboxylase family. Type 1 subfamily.</text>
</comment>
<feature type="binding site" evidence="7 9">
    <location>
        <position position="215"/>
    </location>
    <ligand>
        <name>substrate</name>
    </ligand>
</feature>
<dbReference type="PANTHER" id="PTHR32119:SF2">
    <property type="entry name" value="OROTIDINE 5'-PHOSPHATE DECARBOXYLASE"/>
    <property type="match status" value="1"/>
</dbReference>
<protein>
    <recommendedName>
        <fullName evidence="7">Orotidine 5'-phosphate decarboxylase</fullName>
        <ecNumber evidence="7">4.1.1.23</ecNumber>
    </recommendedName>
    <alternativeName>
        <fullName evidence="7">OMP decarboxylase</fullName>
        <shortName evidence="7">OMPDCase</shortName>
        <shortName evidence="7">OMPdecase</shortName>
    </alternativeName>
</protein>
<evidence type="ECO:0000256" key="3">
    <source>
        <dbReference type="ARBA" id="ARBA00022793"/>
    </source>
</evidence>
<evidence type="ECO:0000256" key="6">
    <source>
        <dbReference type="ARBA" id="ARBA00049157"/>
    </source>
</evidence>
<dbReference type="STRING" id="589865.DaAHT2_2202"/>
<dbReference type="FunCoup" id="D6Z6A2">
    <property type="interactions" value="322"/>
</dbReference>
<keyword evidence="13" id="KW-1185">Reference proteome</keyword>
<dbReference type="eggNOG" id="COG0284">
    <property type="taxonomic scope" value="Bacteria"/>
</dbReference>
<feature type="active site" description="For OMPdecase activity" evidence="8">
    <location>
        <position position="70"/>
    </location>
</feature>
<evidence type="ECO:0000256" key="2">
    <source>
        <dbReference type="ARBA" id="ARBA00004861"/>
    </source>
</evidence>
<dbReference type="InterPro" id="IPR011060">
    <property type="entry name" value="RibuloseP-bd_barrel"/>
</dbReference>
<comment type="subunit">
    <text evidence="7">Homodimer.</text>
</comment>
<sequence length="238" mass="25038">MVSGRQGVVPERRLIFALDVPEPEQAREWVGRLEQQVGFFKVGLELFTAGWWPVVEEIAGRGHGVMLDLKFHDIPETVYRAVRRLRDHGVSLATVHGQESAMLQAAAEAAKGDLQVLAVTVLTSIGEEDLRAAGWAGSAEELVLQRAGKALAAGCAGVVASPREVAALRRQWGEDFLIVTPGIRPAGAAGSDDQQRTATAGAAIAAGADFLVVGRPIRDAADPPAAAAALQQEIAAAL</sequence>